<feature type="transmembrane region" description="Helical" evidence="5">
    <location>
        <begin position="201"/>
        <end position="221"/>
    </location>
</feature>
<gene>
    <name evidence="7" type="ORF">EJ104_05655</name>
</gene>
<evidence type="ECO:0000256" key="5">
    <source>
        <dbReference type="SAM" id="Phobius"/>
    </source>
</evidence>
<keyword evidence="8" id="KW-1185">Reference proteome</keyword>
<keyword evidence="2 5" id="KW-0812">Transmembrane</keyword>
<evidence type="ECO:0000313" key="7">
    <source>
        <dbReference type="EMBL" id="RTR28065.1"/>
    </source>
</evidence>
<comment type="caution">
    <text evidence="7">The sequence shown here is derived from an EMBL/GenBank/DDBJ whole genome shotgun (WGS) entry which is preliminary data.</text>
</comment>
<dbReference type="Proteomes" id="UP000277766">
    <property type="component" value="Unassembled WGS sequence"/>
</dbReference>
<sequence length="304" mass="31077">MIGIALLYFGGERLVTNASALARSFGLTPYVVGLTVVAFGTSSPELAATLSSSLSGTPDMALGNVVGSNIANVGLILGLTALVYPLATGRSTVTRELPLMLAVSLLLWPVVQGGISRVEGAVLFALLIAYVMWQLKLGSTDPAAVEEAEREAAEEEAIPTGQALLGAVIGIALLVAGAQALVTGATALAQALGISERVIGLTMLALGTSLPELASSLIAATRRHTELVLGGIIGSNIFNILAILGLTALVQPLPVDVQSAQGDILVMIGFAAAALLLMWRTARLGKLGGLVLLAAYGAYTYTLF</sequence>
<feature type="domain" description="Sodium/calcium exchanger membrane region" evidence="6">
    <location>
        <begin position="2"/>
        <end position="135"/>
    </location>
</feature>
<feature type="transmembrane region" description="Helical" evidence="5">
    <location>
        <begin position="61"/>
        <end position="87"/>
    </location>
</feature>
<feature type="transmembrane region" description="Helical" evidence="5">
    <location>
        <begin position="20"/>
        <end position="41"/>
    </location>
</feature>
<organism evidence="7 8">
    <name type="scientific">Deinococcus radiophilus</name>
    <dbReference type="NCBI Taxonomy" id="32062"/>
    <lineage>
        <taxon>Bacteria</taxon>
        <taxon>Thermotogati</taxon>
        <taxon>Deinococcota</taxon>
        <taxon>Deinococci</taxon>
        <taxon>Deinococcales</taxon>
        <taxon>Deinococcaceae</taxon>
        <taxon>Deinococcus</taxon>
    </lineage>
</organism>
<feature type="transmembrane region" description="Helical" evidence="5">
    <location>
        <begin position="285"/>
        <end position="303"/>
    </location>
</feature>
<evidence type="ECO:0000313" key="8">
    <source>
        <dbReference type="Proteomes" id="UP000277766"/>
    </source>
</evidence>
<dbReference type="GO" id="GO:0006874">
    <property type="term" value="P:intracellular calcium ion homeostasis"/>
    <property type="evidence" value="ECO:0007669"/>
    <property type="project" value="TreeGrafter"/>
</dbReference>
<reference evidence="7 8" key="1">
    <citation type="submission" date="2018-12" db="EMBL/GenBank/DDBJ databases">
        <title>Deinococcus radiophilus ATCC 27603 genome sequencing and assembly.</title>
        <authorList>
            <person name="Maclea K.S."/>
            <person name="Maynard C.R."/>
        </authorList>
    </citation>
    <scope>NUCLEOTIDE SEQUENCE [LARGE SCALE GENOMIC DNA]</scope>
    <source>
        <strain evidence="7 8">ATCC 27603</strain>
    </source>
</reference>
<dbReference type="InterPro" id="IPR044880">
    <property type="entry name" value="NCX_ion-bd_dom_sf"/>
</dbReference>
<evidence type="ECO:0000259" key="6">
    <source>
        <dbReference type="Pfam" id="PF01699"/>
    </source>
</evidence>
<accession>A0A3S0RGU8</accession>
<feature type="transmembrane region" description="Helical" evidence="5">
    <location>
        <begin position="227"/>
        <end position="250"/>
    </location>
</feature>
<feature type="transmembrane region" description="Helical" evidence="5">
    <location>
        <begin position="164"/>
        <end position="189"/>
    </location>
</feature>
<evidence type="ECO:0000256" key="1">
    <source>
        <dbReference type="ARBA" id="ARBA00004141"/>
    </source>
</evidence>
<evidence type="ECO:0000256" key="3">
    <source>
        <dbReference type="ARBA" id="ARBA00022989"/>
    </source>
</evidence>
<dbReference type="PANTHER" id="PTHR10846">
    <property type="entry name" value="SODIUM/POTASSIUM/CALCIUM EXCHANGER"/>
    <property type="match status" value="1"/>
</dbReference>
<dbReference type="AlphaFoldDB" id="A0A3S0RGU8"/>
<name>A0A3S0RGU8_9DEIO</name>
<keyword evidence="3 5" id="KW-1133">Transmembrane helix</keyword>
<dbReference type="InterPro" id="IPR004837">
    <property type="entry name" value="NaCa_Exmemb"/>
</dbReference>
<dbReference type="OrthoDB" id="9794225at2"/>
<feature type="domain" description="Sodium/calcium exchanger membrane region" evidence="6">
    <location>
        <begin position="164"/>
        <end position="303"/>
    </location>
</feature>
<dbReference type="NCBIfam" id="TIGR00367">
    <property type="entry name" value="calcium/sodium antiporter"/>
    <property type="match status" value="1"/>
</dbReference>
<dbReference type="Pfam" id="PF01699">
    <property type="entry name" value="Na_Ca_ex"/>
    <property type="match status" value="2"/>
</dbReference>
<feature type="transmembrane region" description="Helical" evidence="5">
    <location>
        <begin position="99"/>
        <end position="132"/>
    </location>
</feature>
<dbReference type="GO" id="GO:0008273">
    <property type="term" value="F:calcium, potassium:sodium antiporter activity"/>
    <property type="evidence" value="ECO:0007669"/>
    <property type="project" value="TreeGrafter"/>
</dbReference>
<feature type="transmembrane region" description="Helical" evidence="5">
    <location>
        <begin position="262"/>
        <end position="279"/>
    </location>
</feature>
<comment type="subcellular location">
    <subcellularLocation>
        <location evidence="1">Membrane</location>
        <topology evidence="1">Multi-pass membrane protein</topology>
    </subcellularLocation>
</comment>
<evidence type="ECO:0000256" key="2">
    <source>
        <dbReference type="ARBA" id="ARBA00022692"/>
    </source>
</evidence>
<dbReference type="EMBL" id="RXPE01000008">
    <property type="protein sequence ID" value="RTR28065.1"/>
    <property type="molecule type" value="Genomic_DNA"/>
</dbReference>
<protein>
    <submittedName>
        <fullName evidence="7">Calcium/sodium antiporter</fullName>
    </submittedName>
</protein>
<keyword evidence="4 5" id="KW-0472">Membrane</keyword>
<dbReference type="Gene3D" id="1.20.1420.30">
    <property type="entry name" value="NCX, central ion-binding region"/>
    <property type="match status" value="1"/>
</dbReference>
<evidence type="ECO:0000256" key="4">
    <source>
        <dbReference type="ARBA" id="ARBA00023136"/>
    </source>
</evidence>
<proteinExistence type="predicted"/>
<dbReference type="InterPro" id="IPR004481">
    <property type="entry name" value="K/Na/Ca-exchanger"/>
</dbReference>
<dbReference type="GO" id="GO:0005886">
    <property type="term" value="C:plasma membrane"/>
    <property type="evidence" value="ECO:0007669"/>
    <property type="project" value="TreeGrafter"/>
</dbReference>
<dbReference type="PANTHER" id="PTHR10846:SF8">
    <property type="entry name" value="INNER MEMBRANE PROTEIN YRBG"/>
    <property type="match status" value="1"/>
</dbReference>
<dbReference type="GO" id="GO:0005262">
    <property type="term" value="F:calcium channel activity"/>
    <property type="evidence" value="ECO:0007669"/>
    <property type="project" value="TreeGrafter"/>
</dbReference>